<feature type="transmembrane region" description="Helical" evidence="8">
    <location>
        <begin position="101"/>
        <end position="120"/>
    </location>
</feature>
<dbReference type="EMBL" id="HG937692">
    <property type="protein sequence ID" value="CDP36010.1"/>
    <property type="molecule type" value="Genomic_DNA"/>
</dbReference>
<dbReference type="PANTHER" id="PTHR31806:SF17">
    <property type="entry name" value="VITAMIN B6 TRANSPORTER TPN1"/>
    <property type="match status" value="1"/>
</dbReference>
<dbReference type="InterPro" id="IPR026030">
    <property type="entry name" value="Pur-cyt_permease_Fcy2/21/22"/>
</dbReference>
<dbReference type="GO" id="GO:0000329">
    <property type="term" value="C:fungal-type vacuole membrane"/>
    <property type="evidence" value="ECO:0007669"/>
    <property type="project" value="TreeGrafter"/>
</dbReference>
<feature type="transmembrane region" description="Helical" evidence="8">
    <location>
        <begin position="141"/>
        <end position="169"/>
    </location>
</feature>
<reference evidence="9" key="2">
    <citation type="submission" date="2014-06" db="EMBL/GenBank/DDBJ databases">
        <title>The complete genome of Blastobotrys (Arxula) adeninivorans LS3 - a yeast of biotechnological interest.</title>
        <authorList>
            <person name="Kunze G."/>
            <person name="Gaillardin C."/>
            <person name="Czernicka M."/>
            <person name="Durrens P."/>
            <person name="Martin T."/>
            <person name="Boer E."/>
            <person name="Gabaldon T."/>
            <person name="Cruz J."/>
            <person name="Talla E."/>
            <person name="Marck C."/>
            <person name="Goffeau A."/>
            <person name="Barbe V."/>
            <person name="Baret P."/>
            <person name="Baronian K."/>
            <person name="Beier S."/>
            <person name="Bleykasten C."/>
            <person name="Bode R."/>
            <person name="Casaregola S."/>
            <person name="Despons L."/>
            <person name="Fairhead C."/>
            <person name="Giersberg M."/>
            <person name="Gierski P."/>
            <person name="Hahnel U."/>
            <person name="Hartmann A."/>
            <person name="Jankowska D."/>
            <person name="Jubin C."/>
            <person name="Jung P."/>
            <person name="Lafontaine I."/>
            <person name="Leh-Louis V."/>
            <person name="Lemaire M."/>
            <person name="Marcet-Houben M."/>
            <person name="Mascher M."/>
            <person name="Morel G."/>
            <person name="Richard G.-F."/>
            <person name="Riechen J."/>
            <person name="Sacerdot C."/>
            <person name="Sarkar A."/>
            <person name="Savel G."/>
            <person name="Schacherer J."/>
            <person name="Sherman D."/>
            <person name="Straub M.-L."/>
            <person name="Stein N."/>
            <person name="Thierry A."/>
            <person name="Trautwein-Schult A."/>
            <person name="Westhof E."/>
            <person name="Worch S."/>
            <person name="Dujon B."/>
            <person name="Souciet J.-L."/>
            <person name="Wincker P."/>
            <person name="Scholz U."/>
            <person name="Neuveglise N."/>
        </authorList>
    </citation>
    <scope>NUCLEOTIDE SEQUENCE</scope>
    <source>
        <strain evidence="9">LS3</strain>
    </source>
</reference>
<evidence type="ECO:0000256" key="3">
    <source>
        <dbReference type="ARBA" id="ARBA00022448"/>
    </source>
</evidence>
<feature type="transmembrane region" description="Helical" evidence="8">
    <location>
        <begin position="370"/>
        <end position="390"/>
    </location>
</feature>
<keyword evidence="3 7" id="KW-0813">Transport</keyword>
<accession>A0A060T4G2</accession>
<feature type="transmembrane region" description="Helical" evidence="8">
    <location>
        <begin position="207"/>
        <end position="224"/>
    </location>
</feature>
<feature type="transmembrane region" description="Helical" evidence="8">
    <location>
        <begin position="244"/>
        <end position="266"/>
    </location>
</feature>
<feature type="transmembrane region" description="Helical" evidence="8">
    <location>
        <begin position="449"/>
        <end position="472"/>
    </location>
</feature>
<evidence type="ECO:0000256" key="2">
    <source>
        <dbReference type="ARBA" id="ARBA00008974"/>
    </source>
</evidence>
<keyword evidence="6 7" id="KW-0472">Membrane</keyword>
<evidence type="ECO:0000256" key="1">
    <source>
        <dbReference type="ARBA" id="ARBA00004141"/>
    </source>
</evidence>
<dbReference type="AlphaFoldDB" id="A0A060T4G2"/>
<feature type="transmembrane region" description="Helical" evidence="8">
    <location>
        <begin position="67"/>
        <end position="89"/>
    </location>
</feature>
<feature type="transmembrane region" description="Helical" evidence="8">
    <location>
        <begin position="278"/>
        <end position="301"/>
    </location>
</feature>
<evidence type="ECO:0000256" key="8">
    <source>
        <dbReference type="SAM" id="Phobius"/>
    </source>
</evidence>
<name>A0A060T4G2_BLAAD</name>
<evidence type="ECO:0000256" key="4">
    <source>
        <dbReference type="ARBA" id="ARBA00022692"/>
    </source>
</evidence>
<feature type="transmembrane region" description="Helical" evidence="8">
    <location>
        <begin position="396"/>
        <end position="417"/>
    </location>
</feature>
<dbReference type="PIRSF" id="PIRSF002744">
    <property type="entry name" value="Pur-cyt_permease"/>
    <property type="match status" value="1"/>
</dbReference>
<dbReference type="Pfam" id="PF02133">
    <property type="entry name" value="Transp_cyt_pur"/>
    <property type="match status" value="1"/>
</dbReference>
<dbReference type="PhylomeDB" id="A0A060T4G2"/>
<evidence type="ECO:0000313" key="9">
    <source>
        <dbReference type="EMBL" id="CDP36010.1"/>
    </source>
</evidence>
<gene>
    <name evidence="9" type="ORF">GNLVRS02_ARAD1B03256g</name>
</gene>
<evidence type="ECO:0000256" key="6">
    <source>
        <dbReference type="ARBA" id="ARBA00023136"/>
    </source>
</evidence>
<comment type="similarity">
    <text evidence="2 7">Belongs to the purine-cytosine permease (2.A.39) family.</text>
</comment>
<dbReference type="Gene3D" id="1.10.4160.10">
    <property type="entry name" value="Hydantoin permease"/>
    <property type="match status" value="1"/>
</dbReference>
<feature type="transmembrane region" description="Helical" evidence="8">
    <location>
        <begin position="336"/>
        <end position="358"/>
    </location>
</feature>
<organism evidence="9">
    <name type="scientific">Blastobotrys adeninivorans</name>
    <name type="common">Yeast</name>
    <name type="synonym">Arxula adeninivorans</name>
    <dbReference type="NCBI Taxonomy" id="409370"/>
    <lineage>
        <taxon>Eukaryota</taxon>
        <taxon>Fungi</taxon>
        <taxon>Dikarya</taxon>
        <taxon>Ascomycota</taxon>
        <taxon>Saccharomycotina</taxon>
        <taxon>Dipodascomycetes</taxon>
        <taxon>Dipodascales</taxon>
        <taxon>Trichomonascaceae</taxon>
        <taxon>Blastobotrys</taxon>
    </lineage>
</organism>
<dbReference type="PANTHER" id="PTHR31806">
    <property type="entry name" value="PURINE-CYTOSINE PERMEASE FCY2-RELATED"/>
    <property type="match status" value="1"/>
</dbReference>
<evidence type="ECO:0000256" key="7">
    <source>
        <dbReference type="PIRNR" id="PIRNR002744"/>
    </source>
</evidence>
<sequence>MIPEKLMESEQTDEGSMLRDNEKLLPQKGVLYKLERFSQRLDSLGIELRGIHRTTAAERKSGDIRQVLMMVLFWMSGCGGLSSMSGYFLGPLVFELGFKDSISAAIAGTFLGTGVCAYGATMGPRSGLRQMVGCRFQFGWWFAKIFALLNVLTLLGWSVVNCVFGGQILASLSDSKVPLEVGIVIITVVSFSIAVFGIRYVQFFESFAAIPVMLTFMLLYVASGDKFYTETVSIGNDATIRANWISYFASCFGVTATWIAIASDYYVEFPENTSKMKILTLTWAAVFVPTMFVGILGIGIASGATQIPSWYKAFEDLGNGGLLAESFSVWKAGGKFLLVILYISLVSNNILNTYSIALSSQVWGLFMTRIPRYILAVFAAAVYFVLAMAGRNNLSTILGNFLPMITYWCVIYFYVLLEENLLFRRHVIPGKKDVYDWDIWNDPKKLPGCYAACLTALIGVAGAVLGMCQVYYVGPVAKLVGDHGADLGVFLASGFTLISYPVLRSLELWYLKRKNN</sequence>
<feature type="transmembrane region" description="Helical" evidence="8">
    <location>
        <begin position="484"/>
        <end position="503"/>
    </location>
</feature>
<dbReference type="GO" id="GO:0005886">
    <property type="term" value="C:plasma membrane"/>
    <property type="evidence" value="ECO:0007669"/>
    <property type="project" value="TreeGrafter"/>
</dbReference>
<reference evidence="9" key="1">
    <citation type="submission" date="2014-02" db="EMBL/GenBank/DDBJ databases">
        <authorList>
            <person name="Genoscope - CEA"/>
        </authorList>
    </citation>
    <scope>NUCLEOTIDE SEQUENCE</scope>
    <source>
        <strain evidence="9">LS3</strain>
    </source>
</reference>
<protein>
    <submittedName>
        <fullName evidence="9">ARAD1B03256p</fullName>
    </submittedName>
</protein>
<keyword evidence="5 8" id="KW-1133">Transmembrane helix</keyword>
<keyword evidence="4 8" id="KW-0812">Transmembrane</keyword>
<feature type="transmembrane region" description="Helical" evidence="8">
    <location>
        <begin position="181"/>
        <end position="200"/>
    </location>
</feature>
<evidence type="ECO:0000256" key="5">
    <source>
        <dbReference type="ARBA" id="ARBA00022989"/>
    </source>
</evidence>
<dbReference type="GO" id="GO:0022857">
    <property type="term" value="F:transmembrane transporter activity"/>
    <property type="evidence" value="ECO:0007669"/>
    <property type="project" value="InterPro"/>
</dbReference>
<dbReference type="InterPro" id="IPR001248">
    <property type="entry name" value="Pur-cyt_permease"/>
</dbReference>
<proteinExistence type="inferred from homology"/>
<comment type="subcellular location">
    <subcellularLocation>
        <location evidence="1">Membrane</location>
        <topology evidence="1">Multi-pass membrane protein</topology>
    </subcellularLocation>
</comment>